<organism evidence="2 3">
    <name type="scientific">Orenia metallireducens</name>
    <dbReference type="NCBI Taxonomy" id="1413210"/>
    <lineage>
        <taxon>Bacteria</taxon>
        <taxon>Bacillati</taxon>
        <taxon>Bacillota</taxon>
        <taxon>Clostridia</taxon>
        <taxon>Halanaerobiales</taxon>
        <taxon>Halobacteroidaceae</taxon>
        <taxon>Orenia</taxon>
    </lineage>
</organism>
<dbReference type="EMBL" id="OBDZ01000032">
    <property type="protein sequence ID" value="SNY43681.1"/>
    <property type="molecule type" value="Genomic_DNA"/>
</dbReference>
<feature type="domain" description="HMA" evidence="1">
    <location>
        <begin position="7"/>
        <end position="62"/>
    </location>
</feature>
<sequence>MKKKLYIDGSFDEESTDKIKTQLQEIDSIKFVNINAKEKSVTATLRTQMKDEDIKEAIERIGDYNVDKIHDLD</sequence>
<dbReference type="GO" id="GO:0046872">
    <property type="term" value="F:metal ion binding"/>
    <property type="evidence" value="ECO:0007669"/>
    <property type="project" value="InterPro"/>
</dbReference>
<dbReference type="SUPFAM" id="SSF55008">
    <property type="entry name" value="HMA, heavy metal-associated domain"/>
    <property type="match status" value="1"/>
</dbReference>
<reference evidence="3" key="1">
    <citation type="submission" date="2017-09" db="EMBL/GenBank/DDBJ databases">
        <authorList>
            <person name="Varghese N."/>
            <person name="Submissions S."/>
        </authorList>
    </citation>
    <scope>NUCLEOTIDE SEQUENCE [LARGE SCALE GENOMIC DNA]</scope>
    <source>
        <strain evidence="3">MSL47</strain>
    </source>
</reference>
<dbReference type="InterPro" id="IPR006121">
    <property type="entry name" value="HMA_dom"/>
</dbReference>
<accession>A0A285I9N8</accession>
<evidence type="ECO:0000313" key="3">
    <source>
        <dbReference type="Proteomes" id="UP000219573"/>
    </source>
</evidence>
<dbReference type="Pfam" id="PF00403">
    <property type="entry name" value="HMA"/>
    <property type="match status" value="1"/>
</dbReference>
<evidence type="ECO:0000259" key="1">
    <source>
        <dbReference type="Pfam" id="PF00403"/>
    </source>
</evidence>
<dbReference type="Gene3D" id="3.30.70.100">
    <property type="match status" value="1"/>
</dbReference>
<dbReference type="AlphaFoldDB" id="A0A285I9N8"/>
<name>A0A285I9N8_9FIRM</name>
<gene>
    <name evidence="2" type="ORF">SAMN06265827_13231</name>
</gene>
<keyword evidence="3" id="KW-1185">Reference proteome</keyword>
<protein>
    <submittedName>
        <fullName evidence="2">Heavy-metal-associated domain-containing protein</fullName>
    </submittedName>
</protein>
<dbReference type="InterPro" id="IPR036163">
    <property type="entry name" value="HMA_dom_sf"/>
</dbReference>
<dbReference type="RefSeq" id="WP_097019219.1">
    <property type="nucleotide sequence ID" value="NZ_OBDZ01000032.1"/>
</dbReference>
<proteinExistence type="predicted"/>
<evidence type="ECO:0000313" key="2">
    <source>
        <dbReference type="EMBL" id="SNY43681.1"/>
    </source>
</evidence>
<dbReference type="Proteomes" id="UP000219573">
    <property type="component" value="Unassembled WGS sequence"/>
</dbReference>